<evidence type="ECO:0008006" key="4">
    <source>
        <dbReference type="Google" id="ProtNLM"/>
    </source>
</evidence>
<organism evidence="3">
    <name type="scientific">Amphimedon queenslandica</name>
    <name type="common">Sponge</name>
    <dbReference type="NCBI Taxonomy" id="400682"/>
    <lineage>
        <taxon>Eukaryota</taxon>
        <taxon>Metazoa</taxon>
        <taxon>Porifera</taxon>
        <taxon>Demospongiae</taxon>
        <taxon>Heteroscleromorpha</taxon>
        <taxon>Haplosclerida</taxon>
        <taxon>Niphatidae</taxon>
        <taxon>Amphimedon</taxon>
    </lineage>
</organism>
<evidence type="ECO:0000256" key="1">
    <source>
        <dbReference type="SAM" id="MobiDB-lite"/>
    </source>
</evidence>
<sequence length="241" mass="27140">MADKGPCNLLSDPPNAKGLYNNPMMNPNFRIILHDTFGIILGCCPILESNALRVHCVLFPMILEDKGYTVPGILFIIHILSTILTTTIDPAEANVHDKLRDSNWLKVRCVFDRRCHEHVIEDLHCHICDMNVYSCSATFNVTGCDSILRLFGAPVPDPVFPTVTALIGLLSAIATLLLAHLVGFHCFIMYKGVSTYDYIIQQRTRNEQNNNNNNNDNNNNNSSNNCLEQGHFPTGRRWRPF</sequence>
<dbReference type="InParanoid" id="A0A1X7TAK9"/>
<evidence type="ECO:0000313" key="3">
    <source>
        <dbReference type="EnsemblMetazoa" id="Aqu2.1.11477_001"/>
    </source>
</evidence>
<proteinExistence type="predicted"/>
<feature type="transmembrane region" description="Helical" evidence="2">
    <location>
        <begin position="29"/>
        <end position="47"/>
    </location>
</feature>
<feature type="compositionally biased region" description="Low complexity" evidence="1">
    <location>
        <begin position="209"/>
        <end position="225"/>
    </location>
</feature>
<dbReference type="AlphaFoldDB" id="A0A1X7TAK9"/>
<dbReference type="OrthoDB" id="9909019at2759"/>
<name>A0A1X7TAK9_AMPQE</name>
<evidence type="ECO:0000256" key="2">
    <source>
        <dbReference type="SAM" id="Phobius"/>
    </source>
</evidence>
<accession>A0A1X7TAK9</accession>
<keyword evidence="2" id="KW-0812">Transmembrane</keyword>
<dbReference type="STRING" id="400682.A0A1X7TAK9"/>
<protein>
    <recommendedName>
        <fullName evidence="4">Protein S-acyltransferase</fullName>
    </recommendedName>
</protein>
<feature type="transmembrane region" description="Helical" evidence="2">
    <location>
        <begin position="68"/>
        <end position="88"/>
    </location>
</feature>
<feature type="transmembrane region" description="Helical" evidence="2">
    <location>
        <begin position="159"/>
        <end position="182"/>
    </location>
</feature>
<keyword evidence="2" id="KW-1133">Transmembrane helix</keyword>
<feature type="region of interest" description="Disordered" evidence="1">
    <location>
        <begin position="207"/>
        <end position="241"/>
    </location>
</feature>
<dbReference type="EnsemblMetazoa" id="Aqu2.1.11477_001">
    <property type="protein sequence ID" value="Aqu2.1.11477_001"/>
    <property type="gene ID" value="Aqu2.1.11477"/>
</dbReference>
<keyword evidence="2" id="KW-0472">Membrane</keyword>
<reference evidence="3" key="1">
    <citation type="submission" date="2017-05" db="UniProtKB">
        <authorList>
            <consortium name="EnsemblMetazoa"/>
        </authorList>
    </citation>
    <scope>IDENTIFICATION</scope>
</reference>